<gene>
    <name evidence="1" type="ORF">MGAL_10B024286</name>
</gene>
<sequence length="101" mass="11666">MARIPAIFGKKVTLKCSFRPRDNGDCPQNESRKWTGGPTEDVLQFDGTSKYPSKYKEIQEKDTFSLVITNFSAEDVNVNYKCHYGFYHSERELTLTEENFA</sequence>
<evidence type="ECO:0000313" key="1">
    <source>
        <dbReference type="EMBL" id="VDI61781.1"/>
    </source>
</evidence>
<reference evidence="1" key="1">
    <citation type="submission" date="2018-11" db="EMBL/GenBank/DDBJ databases">
        <authorList>
            <person name="Alioto T."/>
            <person name="Alioto T."/>
        </authorList>
    </citation>
    <scope>NUCLEOTIDE SEQUENCE</scope>
</reference>
<protein>
    <recommendedName>
        <fullName evidence="3">Ig-like domain-containing protein</fullName>
    </recommendedName>
</protein>
<dbReference type="Gene3D" id="2.60.40.10">
    <property type="entry name" value="Immunoglobulins"/>
    <property type="match status" value="1"/>
</dbReference>
<dbReference type="InterPro" id="IPR013783">
    <property type="entry name" value="Ig-like_fold"/>
</dbReference>
<accession>A0A8B6GBB1</accession>
<evidence type="ECO:0000313" key="2">
    <source>
        <dbReference type="Proteomes" id="UP000596742"/>
    </source>
</evidence>
<evidence type="ECO:0008006" key="3">
    <source>
        <dbReference type="Google" id="ProtNLM"/>
    </source>
</evidence>
<keyword evidence="2" id="KW-1185">Reference proteome</keyword>
<comment type="caution">
    <text evidence="1">The sequence shown here is derived from an EMBL/GenBank/DDBJ whole genome shotgun (WGS) entry which is preliminary data.</text>
</comment>
<dbReference type="SUPFAM" id="SSF48726">
    <property type="entry name" value="Immunoglobulin"/>
    <property type="match status" value="1"/>
</dbReference>
<proteinExistence type="predicted"/>
<dbReference type="Proteomes" id="UP000596742">
    <property type="component" value="Unassembled WGS sequence"/>
</dbReference>
<dbReference type="InterPro" id="IPR036179">
    <property type="entry name" value="Ig-like_dom_sf"/>
</dbReference>
<feature type="non-terminal residue" evidence="1">
    <location>
        <position position="101"/>
    </location>
</feature>
<organism evidence="1 2">
    <name type="scientific">Mytilus galloprovincialis</name>
    <name type="common">Mediterranean mussel</name>
    <dbReference type="NCBI Taxonomy" id="29158"/>
    <lineage>
        <taxon>Eukaryota</taxon>
        <taxon>Metazoa</taxon>
        <taxon>Spiralia</taxon>
        <taxon>Lophotrochozoa</taxon>
        <taxon>Mollusca</taxon>
        <taxon>Bivalvia</taxon>
        <taxon>Autobranchia</taxon>
        <taxon>Pteriomorphia</taxon>
        <taxon>Mytilida</taxon>
        <taxon>Mytiloidea</taxon>
        <taxon>Mytilidae</taxon>
        <taxon>Mytilinae</taxon>
        <taxon>Mytilus</taxon>
    </lineage>
</organism>
<dbReference type="AlphaFoldDB" id="A0A8B6GBB1"/>
<name>A0A8B6GBB1_MYTGA</name>
<dbReference type="EMBL" id="UYJE01008181">
    <property type="protein sequence ID" value="VDI61781.1"/>
    <property type="molecule type" value="Genomic_DNA"/>
</dbReference>